<dbReference type="EMBL" id="JARZHI010000034">
    <property type="protein sequence ID" value="MDI1433843.1"/>
    <property type="molecule type" value="Genomic_DNA"/>
</dbReference>
<accession>A0ABT6NZT2</accession>
<comment type="caution">
    <text evidence="1">The sequence shown here is derived from an EMBL/GenBank/DDBJ whole genome shotgun (WGS) entry which is preliminary data.</text>
</comment>
<reference evidence="1 2" key="1">
    <citation type="submission" date="2023-04" db="EMBL/GenBank/DDBJ databases">
        <title>The genome sequence of Polyangium sorediatum DSM14670.</title>
        <authorList>
            <person name="Zhang X."/>
        </authorList>
    </citation>
    <scope>NUCLEOTIDE SEQUENCE [LARGE SCALE GENOMIC DNA]</scope>
    <source>
        <strain evidence="1 2">DSM 14670</strain>
    </source>
</reference>
<proteinExistence type="predicted"/>
<evidence type="ECO:0008006" key="3">
    <source>
        <dbReference type="Google" id="ProtNLM"/>
    </source>
</evidence>
<gene>
    <name evidence="1" type="ORF">QHF89_30370</name>
</gene>
<sequence length="214" mass="23092">MSVFIAASAAACSVSSTPEDIEDVGSEPLAAGGVGVCNQADPYEKNNKRSRATELAYNGIYFEPADPEYSWSEDIGSAYTIVSASICKKDQDWYFVSTSDLPYTPGWLSIRAQAAGASHCAMMEVSEEGGETYTVGYDPPAGPHNTIQIDVYSAGTLQLLASAQSNIGRIFLDTYNGPLDQDLYLRVHGPKEAHYGYNLSVVVQTDAFEDECEL</sequence>
<evidence type="ECO:0000313" key="1">
    <source>
        <dbReference type="EMBL" id="MDI1433843.1"/>
    </source>
</evidence>
<dbReference type="Proteomes" id="UP001160301">
    <property type="component" value="Unassembled WGS sequence"/>
</dbReference>
<evidence type="ECO:0000313" key="2">
    <source>
        <dbReference type="Proteomes" id="UP001160301"/>
    </source>
</evidence>
<name>A0ABT6NZT2_9BACT</name>
<organism evidence="1 2">
    <name type="scientific">Polyangium sorediatum</name>
    <dbReference type="NCBI Taxonomy" id="889274"/>
    <lineage>
        <taxon>Bacteria</taxon>
        <taxon>Pseudomonadati</taxon>
        <taxon>Myxococcota</taxon>
        <taxon>Polyangia</taxon>
        <taxon>Polyangiales</taxon>
        <taxon>Polyangiaceae</taxon>
        <taxon>Polyangium</taxon>
    </lineage>
</organism>
<protein>
    <recommendedName>
        <fullName evidence="3">Lipoprotein</fullName>
    </recommendedName>
</protein>
<keyword evidence="2" id="KW-1185">Reference proteome</keyword>